<evidence type="ECO:0000313" key="1">
    <source>
        <dbReference type="EMBL" id="MBU5437126.1"/>
    </source>
</evidence>
<keyword evidence="2" id="KW-1185">Reference proteome</keyword>
<name>A0ABS6E2S5_9FIRM</name>
<sequence>MTLDVWLNKRQEVENWLFNYSIRENAMWQKLGSILKIGETASVFILDHRKRLFVMGSTGLPTVLYHPYRFSPVDSSEPSSPKQKNTVIEGDCIFQLRSKSFGLR</sequence>
<protein>
    <submittedName>
        <fullName evidence="1">Uncharacterized protein</fullName>
    </submittedName>
</protein>
<dbReference type="EMBL" id="JAHLPM010000002">
    <property type="protein sequence ID" value="MBU5437126.1"/>
    <property type="molecule type" value="Genomic_DNA"/>
</dbReference>
<organism evidence="1 2">
    <name type="scientific">Tissierella simiarum</name>
    <dbReference type="NCBI Taxonomy" id="2841534"/>
    <lineage>
        <taxon>Bacteria</taxon>
        <taxon>Bacillati</taxon>
        <taxon>Bacillota</taxon>
        <taxon>Tissierellia</taxon>
        <taxon>Tissierellales</taxon>
        <taxon>Tissierellaceae</taxon>
        <taxon>Tissierella</taxon>
    </lineage>
</organism>
<dbReference type="Proteomes" id="UP000749471">
    <property type="component" value="Unassembled WGS sequence"/>
</dbReference>
<reference evidence="1 2" key="1">
    <citation type="submission" date="2021-06" db="EMBL/GenBank/DDBJ databases">
        <authorList>
            <person name="Sun Q."/>
            <person name="Li D."/>
        </authorList>
    </citation>
    <scope>NUCLEOTIDE SEQUENCE [LARGE SCALE GENOMIC DNA]</scope>
    <source>
        <strain evidence="1 2">MSJ-40</strain>
    </source>
</reference>
<comment type="caution">
    <text evidence="1">The sequence shown here is derived from an EMBL/GenBank/DDBJ whole genome shotgun (WGS) entry which is preliminary data.</text>
</comment>
<proteinExistence type="predicted"/>
<accession>A0ABS6E2S5</accession>
<gene>
    <name evidence="1" type="ORF">KQI42_03835</name>
</gene>
<evidence type="ECO:0000313" key="2">
    <source>
        <dbReference type="Proteomes" id="UP000749471"/>
    </source>
</evidence>
<dbReference type="RefSeq" id="WP_216516899.1">
    <property type="nucleotide sequence ID" value="NZ_JAHLPM010000002.1"/>
</dbReference>